<dbReference type="Proteomes" id="UP000681722">
    <property type="component" value="Unassembled WGS sequence"/>
</dbReference>
<evidence type="ECO:0000313" key="1">
    <source>
        <dbReference type="EMBL" id="CAF4581435.1"/>
    </source>
</evidence>
<organism evidence="1 2">
    <name type="scientific">Didymodactylos carnosus</name>
    <dbReference type="NCBI Taxonomy" id="1234261"/>
    <lineage>
        <taxon>Eukaryota</taxon>
        <taxon>Metazoa</taxon>
        <taxon>Spiralia</taxon>
        <taxon>Gnathifera</taxon>
        <taxon>Rotifera</taxon>
        <taxon>Eurotatoria</taxon>
        <taxon>Bdelloidea</taxon>
        <taxon>Philodinida</taxon>
        <taxon>Philodinidae</taxon>
        <taxon>Didymodactylos</taxon>
    </lineage>
</organism>
<name>A0A8S2YR22_9BILA</name>
<dbReference type="EMBL" id="CAJOBC010122636">
    <property type="protein sequence ID" value="CAF4581435.1"/>
    <property type="molecule type" value="Genomic_DNA"/>
</dbReference>
<reference evidence="1" key="1">
    <citation type="submission" date="2021-02" db="EMBL/GenBank/DDBJ databases">
        <authorList>
            <person name="Nowell W R."/>
        </authorList>
    </citation>
    <scope>NUCLEOTIDE SEQUENCE</scope>
</reference>
<proteinExistence type="predicted"/>
<dbReference type="AlphaFoldDB" id="A0A8S2YR22"/>
<protein>
    <submittedName>
        <fullName evidence="1">Uncharacterized protein</fullName>
    </submittedName>
</protein>
<accession>A0A8S2YR22</accession>
<gene>
    <name evidence="1" type="ORF">SRO942_LOCUS48148</name>
</gene>
<evidence type="ECO:0000313" key="2">
    <source>
        <dbReference type="Proteomes" id="UP000681722"/>
    </source>
</evidence>
<comment type="caution">
    <text evidence="1">The sequence shown here is derived from an EMBL/GenBank/DDBJ whole genome shotgun (WGS) entry which is preliminary data.</text>
</comment>
<feature type="non-terminal residue" evidence="1">
    <location>
        <position position="1"/>
    </location>
</feature>
<sequence length="250" mass="30173">CPIYLKDLFHHFNRSLKQNQSIDNELILNLLTQVLERQTPNYESIMKKILLNFRMNNQKLNFEMLTRLEINIKKYEKSHSRKKDYLNFIIETIKNDLISKYNEELKKYEERTKIMNDLIQEILNLFWSNISMSDLLNKEREKIYLNLNIEKLLKISNKNSQNILNDLLTKMKELQSTSDKKQFTNDIHQYLNTKINHELTLNQYQIRLPIKLKLKSQTSMKNILRKKEEVHFMGNLRNPDFDYSIVKSIT</sequence>